<dbReference type="PRINTS" id="PR01727">
    <property type="entry name" value="DNABINDINGHU"/>
</dbReference>
<sequence>MTKAEVITEIANQTGIDKAEVTRTVETFFKVVKNRMADGENIYVRGFGSFVNKKRASKIGRDISKNKAIKIDAHYIPSFKPSKAFVEKVKKSDRVWLANEEAK</sequence>
<dbReference type="GO" id="GO:0003677">
    <property type="term" value="F:DNA binding"/>
    <property type="evidence" value="ECO:0007669"/>
    <property type="project" value="UniProtKB-KW"/>
</dbReference>
<dbReference type="EMBL" id="QGDO01000001">
    <property type="protein sequence ID" value="PWJ44893.1"/>
    <property type="molecule type" value="Genomic_DNA"/>
</dbReference>
<keyword evidence="6" id="KW-1185">Reference proteome</keyword>
<evidence type="ECO:0000256" key="3">
    <source>
        <dbReference type="ARBA" id="ARBA00023125"/>
    </source>
</evidence>
<accession>A0A315ZI51</accession>
<keyword evidence="3 5" id="KW-0238">DNA-binding</keyword>
<gene>
    <name evidence="5" type="ORF">BC781_1011282</name>
</gene>
<dbReference type="GO" id="GO:0030261">
    <property type="term" value="P:chromosome condensation"/>
    <property type="evidence" value="ECO:0007669"/>
    <property type="project" value="UniProtKB-KW"/>
</dbReference>
<proteinExistence type="inferred from homology"/>
<evidence type="ECO:0000313" key="6">
    <source>
        <dbReference type="Proteomes" id="UP000245535"/>
    </source>
</evidence>
<dbReference type="PANTHER" id="PTHR33175">
    <property type="entry name" value="DNA-BINDING PROTEIN HU"/>
    <property type="match status" value="1"/>
</dbReference>
<dbReference type="SUPFAM" id="SSF47729">
    <property type="entry name" value="IHF-like DNA-binding proteins"/>
    <property type="match status" value="1"/>
</dbReference>
<evidence type="ECO:0000256" key="4">
    <source>
        <dbReference type="RuleBase" id="RU003939"/>
    </source>
</evidence>
<comment type="caution">
    <text evidence="5">The sequence shown here is derived from an EMBL/GenBank/DDBJ whole genome shotgun (WGS) entry which is preliminary data.</text>
</comment>
<keyword evidence="2" id="KW-0226">DNA condensation</keyword>
<dbReference type="CDD" id="cd13836">
    <property type="entry name" value="IHF_B"/>
    <property type="match status" value="1"/>
</dbReference>
<dbReference type="OrthoDB" id="9799835at2"/>
<protein>
    <submittedName>
        <fullName evidence="5">DNA-binding protein HU-beta</fullName>
    </submittedName>
</protein>
<dbReference type="RefSeq" id="WP_109616357.1">
    <property type="nucleotide sequence ID" value="NZ_QGDO01000001.1"/>
</dbReference>
<comment type="similarity">
    <text evidence="1 4">Belongs to the bacterial histone-like protein family.</text>
</comment>
<dbReference type="SMART" id="SM00411">
    <property type="entry name" value="BHL"/>
    <property type="match status" value="1"/>
</dbReference>
<dbReference type="AlphaFoldDB" id="A0A315ZI51"/>
<dbReference type="GO" id="GO:0005829">
    <property type="term" value="C:cytosol"/>
    <property type="evidence" value="ECO:0007669"/>
    <property type="project" value="TreeGrafter"/>
</dbReference>
<dbReference type="Pfam" id="PF00216">
    <property type="entry name" value="Bac_DNA_binding"/>
    <property type="match status" value="1"/>
</dbReference>
<evidence type="ECO:0000256" key="2">
    <source>
        <dbReference type="ARBA" id="ARBA00023067"/>
    </source>
</evidence>
<dbReference type="GO" id="GO:0030527">
    <property type="term" value="F:structural constituent of chromatin"/>
    <property type="evidence" value="ECO:0007669"/>
    <property type="project" value="InterPro"/>
</dbReference>
<dbReference type="Gene3D" id="4.10.520.10">
    <property type="entry name" value="IHF-like DNA-binding proteins"/>
    <property type="match status" value="1"/>
</dbReference>
<name>A0A315ZI51_SEDFL</name>
<dbReference type="InterPro" id="IPR000119">
    <property type="entry name" value="Hist_DNA-bd"/>
</dbReference>
<evidence type="ECO:0000256" key="1">
    <source>
        <dbReference type="ARBA" id="ARBA00010529"/>
    </source>
</evidence>
<evidence type="ECO:0000313" key="5">
    <source>
        <dbReference type="EMBL" id="PWJ44893.1"/>
    </source>
</evidence>
<dbReference type="PANTHER" id="PTHR33175:SF3">
    <property type="entry name" value="DNA-BINDING PROTEIN HU-BETA"/>
    <property type="match status" value="1"/>
</dbReference>
<dbReference type="Proteomes" id="UP000245535">
    <property type="component" value="Unassembled WGS sequence"/>
</dbReference>
<dbReference type="InterPro" id="IPR010992">
    <property type="entry name" value="IHF-like_DNA-bd_dom_sf"/>
</dbReference>
<reference evidence="5 6" key="1">
    <citation type="submission" date="2018-03" db="EMBL/GenBank/DDBJ databases">
        <title>Genomic Encyclopedia of Archaeal and Bacterial Type Strains, Phase II (KMG-II): from individual species to whole genera.</title>
        <authorList>
            <person name="Goeker M."/>
        </authorList>
    </citation>
    <scope>NUCLEOTIDE SEQUENCE [LARGE SCALE GENOMIC DNA]</scope>
    <source>
        <strain evidence="5 6">DSM 28229</strain>
    </source>
</reference>
<organism evidence="5 6">
    <name type="scientific">Sediminitomix flava</name>
    <dbReference type="NCBI Taxonomy" id="379075"/>
    <lineage>
        <taxon>Bacteria</taxon>
        <taxon>Pseudomonadati</taxon>
        <taxon>Bacteroidota</taxon>
        <taxon>Cytophagia</taxon>
        <taxon>Cytophagales</taxon>
        <taxon>Flammeovirgaceae</taxon>
        <taxon>Sediminitomix</taxon>
    </lineage>
</organism>